<dbReference type="InterPro" id="IPR009057">
    <property type="entry name" value="Homeodomain-like_sf"/>
</dbReference>
<dbReference type="Proteomes" id="UP000774804">
    <property type="component" value="Unassembled WGS sequence"/>
</dbReference>
<dbReference type="VEuPathDB" id="FungiDB:PC110_g16525"/>
<dbReference type="AlphaFoldDB" id="A0A329RQR0"/>
<evidence type="ECO:0000256" key="4">
    <source>
        <dbReference type="SAM" id="MobiDB-lite"/>
    </source>
</evidence>
<dbReference type="Proteomes" id="UP000760860">
    <property type="component" value="Unassembled WGS sequence"/>
</dbReference>
<dbReference type="OrthoDB" id="118550at2759"/>
<dbReference type="Proteomes" id="UP000251314">
    <property type="component" value="Unassembled WGS sequence"/>
</dbReference>
<dbReference type="EMBL" id="RCMK01001400">
    <property type="protein sequence ID" value="KAG2895054.1"/>
    <property type="molecule type" value="Genomic_DNA"/>
</dbReference>
<dbReference type="PANTHER" id="PTHR12802:SF155">
    <property type="entry name" value="DEUBIQUITINASE MYSM1"/>
    <property type="match status" value="1"/>
</dbReference>
<keyword evidence="3" id="KW-0539">Nucleus</keyword>
<keyword evidence="1" id="KW-0805">Transcription regulation</keyword>
<reference evidence="7" key="2">
    <citation type="submission" date="2018-10" db="EMBL/GenBank/DDBJ databases">
        <title>Effector identification in a new, highly contiguous assembly of the strawberry crown rot pathogen Phytophthora cactorum.</title>
        <authorList>
            <person name="Armitage A.D."/>
            <person name="Nellist C.F."/>
            <person name="Bates H."/>
            <person name="Vickerstaff R.J."/>
            <person name="Harrison R.J."/>
        </authorList>
    </citation>
    <scope>NUCLEOTIDE SEQUENCE</scope>
    <source>
        <strain evidence="7">15-7</strain>
        <strain evidence="8">4032</strain>
        <strain evidence="9">4040</strain>
        <strain evidence="10">P415</strain>
        <strain evidence="11">P421</strain>
    </source>
</reference>
<dbReference type="EMBL" id="RCML01001371">
    <property type="protein sequence ID" value="KAG2963120.1"/>
    <property type="molecule type" value="Genomic_DNA"/>
</dbReference>
<dbReference type="EMBL" id="JAENGZ010001204">
    <property type="protein sequence ID" value="KAG6949795.1"/>
    <property type="molecule type" value="Genomic_DNA"/>
</dbReference>
<evidence type="ECO:0000313" key="13">
    <source>
        <dbReference type="EMBL" id="RAW27077.1"/>
    </source>
</evidence>
<dbReference type="Proteomes" id="UP000697107">
    <property type="component" value="Unassembled WGS sequence"/>
</dbReference>
<feature type="domain" description="Myb-like" evidence="5">
    <location>
        <begin position="64"/>
        <end position="109"/>
    </location>
</feature>
<protein>
    <submittedName>
        <fullName evidence="13">Uncharacterized protein</fullName>
    </submittedName>
</protein>
<dbReference type="PROSITE" id="PS51294">
    <property type="entry name" value="HTH_MYB"/>
    <property type="match status" value="1"/>
</dbReference>
<feature type="domain" description="HTH myb-type" evidence="6">
    <location>
        <begin position="64"/>
        <end position="113"/>
    </location>
</feature>
<evidence type="ECO:0000313" key="7">
    <source>
        <dbReference type="EMBL" id="KAG2830226.1"/>
    </source>
</evidence>
<keyword evidence="2" id="KW-0804">Transcription</keyword>
<dbReference type="EMBL" id="RCMI01001393">
    <property type="protein sequence ID" value="KAG2885734.1"/>
    <property type="molecule type" value="Genomic_DNA"/>
</dbReference>
<feature type="compositionally biased region" description="Polar residues" evidence="4">
    <location>
        <begin position="1"/>
        <end position="13"/>
    </location>
</feature>
<dbReference type="NCBIfam" id="TIGR01557">
    <property type="entry name" value="myb_SHAQKYF"/>
    <property type="match status" value="1"/>
</dbReference>
<accession>A0A329RQR0</accession>
<dbReference type="PROSITE" id="PS50090">
    <property type="entry name" value="MYB_LIKE"/>
    <property type="match status" value="1"/>
</dbReference>
<comment type="caution">
    <text evidence="13">The sequence shown here is derived from an EMBL/GenBank/DDBJ whole genome shotgun (WGS) entry which is preliminary data.</text>
</comment>
<gene>
    <name evidence="12" type="ORF">JG687_00014626</name>
    <name evidence="13" type="ORF">PC110_g16525</name>
    <name evidence="7" type="ORF">PC113_g21141</name>
    <name evidence="8" type="ORF">PC115_g20908</name>
    <name evidence="9" type="ORF">PC117_g23332</name>
    <name evidence="10" type="ORF">PC118_g21054</name>
    <name evidence="11" type="ORF">PC129_g21008</name>
</gene>
<feature type="region of interest" description="Disordered" evidence="4">
    <location>
        <begin position="1"/>
        <end position="64"/>
    </location>
</feature>
<dbReference type="SMART" id="SM00717">
    <property type="entry name" value="SANT"/>
    <property type="match status" value="1"/>
</dbReference>
<dbReference type="EMBL" id="RCMV01001588">
    <property type="protein sequence ID" value="KAG3207958.1"/>
    <property type="molecule type" value="Genomic_DNA"/>
</dbReference>
<reference evidence="12" key="3">
    <citation type="submission" date="2021-01" db="EMBL/GenBank/DDBJ databases">
        <title>Phytophthora aleatoria, a newly-described species from Pinus radiata is distinct from Phytophthora cactorum isolates based on comparative genomics.</title>
        <authorList>
            <person name="Mcdougal R."/>
            <person name="Panda P."/>
            <person name="Williams N."/>
            <person name="Studholme D.J."/>
        </authorList>
    </citation>
    <scope>NUCLEOTIDE SEQUENCE</scope>
    <source>
        <strain evidence="12">NZFS 3830</strain>
    </source>
</reference>
<keyword evidence="14" id="KW-1185">Reference proteome</keyword>
<dbReference type="STRING" id="29920.A0A329RQR0"/>
<dbReference type="Proteomes" id="UP000736787">
    <property type="component" value="Unassembled WGS sequence"/>
</dbReference>
<dbReference type="Pfam" id="PF00249">
    <property type="entry name" value="Myb_DNA-binding"/>
    <property type="match status" value="1"/>
</dbReference>
<evidence type="ECO:0000256" key="3">
    <source>
        <dbReference type="ARBA" id="ARBA00023242"/>
    </source>
</evidence>
<reference evidence="13 14" key="1">
    <citation type="submission" date="2018-01" db="EMBL/GenBank/DDBJ databases">
        <title>Draft genome of the strawberry crown rot pathogen Phytophthora cactorum.</title>
        <authorList>
            <person name="Armitage A.D."/>
            <person name="Lysoe E."/>
            <person name="Nellist C.F."/>
            <person name="Harrison R.J."/>
            <person name="Brurberg M.B."/>
        </authorList>
    </citation>
    <scope>NUCLEOTIDE SEQUENCE [LARGE SCALE GENOMIC DNA]</scope>
    <source>
        <strain evidence="13 14">10300</strain>
    </source>
</reference>
<organism evidence="13 14">
    <name type="scientific">Phytophthora cactorum</name>
    <dbReference type="NCBI Taxonomy" id="29920"/>
    <lineage>
        <taxon>Eukaryota</taxon>
        <taxon>Sar</taxon>
        <taxon>Stramenopiles</taxon>
        <taxon>Oomycota</taxon>
        <taxon>Peronosporomycetes</taxon>
        <taxon>Peronosporales</taxon>
        <taxon>Peronosporaceae</taxon>
        <taxon>Phytophthora</taxon>
    </lineage>
</organism>
<dbReference type="CDD" id="cd00167">
    <property type="entry name" value="SANT"/>
    <property type="match status" value="1"/>
</dbReference>
<evidence type="ECO:0000256" key="2">
    <source>
        <dbReference type="ARBA" id="ARBA00023163"/>
    </source>
</evidence>
<dbReference type="SUPFAM" id="SSF46689">
    <property type="entry name" value="Homeodomain-like"/>
    <property type="match status" value="1"/>
</dbReference>
<dbReference type="Gene3D" id="1.10.10.60">
    <property type="entry name" value="Homeodomain-like"/>
    <property type="match status" value="1"/>
</dbReference>
<dbReference type="Proteomes" id="UP000735874">
    <property type="component" value="Unassembled WGS sequence"/>
</dbReference>
<proteinExistence type="predicted"/>
<dbReference type="InterPro" id="IPR006447">
    <property type="entry name" value="Myb_dom_plants"/>
</dbReference>
<sequence length="241" mass="26540">MNTSNSSTPTVFASATADAHDIDPKMKDEQLRQSVEVDSDAYTDDEGYESSPRGVTSPNGMGTGVWSKEEHTKFLEAIEIYANGPWKLVAAYVGTRTVRQTMTHAQKYRQKAARRLRGLRTKQALMRMHFGHHVSAESLIQECLRSMGTANNANYPHLACEPLPIARSIGIPPHSRNSCRVCAENLPSGTIVSEATPLHFSSSSACLDVTMLDVEEIDLLEDLTTSPTLEECATELLQLLF</sequence>
<dbReference type="EMBL" id="RCMG01001324">
    <property type="protein sequence ID" value="KAG2830226.1"/>
    <property type="molecule type" value="Genomic_DNA"/>
</dbReference>
<evidence type="ECO:0000313" key="11">
    <source>
        <dbReference type="EMBL" id="KAG3207958.1"/>
    </source>
</evidence>
<evidence type="ECO:0000313" key="14">
    <source>
        <dbReference type="Proteomes" id="UP000251314"/>
    </source>
</evidence>
<dbReference type="InterPro" id="IPR017930">
    <property type="entry name" value="Myb_dom"/>
</dbReference>
<feature type="compositionally biased region" description="Acidic residues" evidence="4">
    <location>
        <begin position="37"/>
        <end position="48"/>
    </location>
</feature>
<evidence type="ECO:0000313" key="10">
    <source>
        <dbReference type="EMBL" id="KAG2963120.1"/>
    </source>
</evidence>
<name>A0A329RQR0_9STRA</name>
<evidence type="ECO:0000313" key="9">
    <source>
        <dbReference type="EMBL" id="KAG2895054.1"/>
    </source>
</evidence>
<dbReference type="PANTHER" id="PTHR12802">
    <property type="entry name" value="SWI/SNF COMPLEX-RELATED"/>
    <property type="match status" value="1"/>
</dbReference>
<dbReference type="InterPro" id="IPR001005">
    <property type="entry name" value="SANT/Myb"/>
</dbReference>
<evidence type="ECO:0000256" key="1">
    <source>
        <dbReference type="ARBA" id="ARBA00023015"/>
    </source>
</evidence>
<dbReference type="EMBL" id="MJFZ01000592">
    <property type="protein sequence ID" value="RAW27077.1"/>
    <property type="molecule type" value="Genomic_DNA"/>
</dbReference>
<evidence type="ECO:0000259" key="5">
    <source>
        <dbReference type="PROSITE" id="PS50090"/>
    </source>
</evidence>
<dbReference type="GO" id="GO:0003677">
    <property type="term" value="F:DNA binding"/>
    <property type="evidence" value="ECO:0007669"/>
    <property type="project" value="InterPro"/>
</dbReference>
<evidence type="ECO:0000313" key="12">
    <source>
        <dbReference type="EMBL" id="KAG6949795.1"/>
    </source>
</evidence>
<evidence type="ECO:0000313" key="8">
    <source>
        <dbReference type="EMBL" id="KAG2885734.1"/>
    </source>
</evidence>
<dbReference type="Proteomes" id="UP000688947">
    <property type="component" value="Unassembled WGS sequence"/>
</dbReference>
<feature type="compositionally biased region" description="Basic and acidic residues" evidence="4">
    <location>
        <begin position="18"/>
        <end position="31"/>
    </location>
</feature>
<evidence type="ECO:0000259" key="6">
    <source>
        <dbReference type="PROSITE" id="PS51294"/>
    </source>
</evidence>